<feature type="transmembrane region" description="Helical" evidence="10">
    <location>
        <begin position="497"/>
        <end position="523"/>
    </location>
</feature>
<dbReference type="Proteomes" id="UP000887577">
    <property type="component" value="Unplaced"/>
</dbReference>
<feature type="domain" description="ABC transporter" evidence="11">
    <location>
        <begin position="165"/>
        <end position="401"/>
    </location>
</feature>
<evidence type="ECO:0000313" key="14">
    <source>
        <dbReference type="WBParaSite" id="PSU_v2.g2480.t1"/>
    </source>
</evidence>
<evidence type="ECO:0000256" key="4">
    <source>
        <dbReference type="ARBA" id="ARBA00022692"/>
    </source>
</evidence>
<reference evidence="14" key="1">
    <citation type="submission" date="2022-11" db="UniProtKB">
        <authorList>
            <consortium name="WormBaseParasite"/>
        </authorList>
    </citation>
    <scope>IDENTIFICATION</scope>
</reference>
<evidence type="ECO:0000259" key="11">
    <source>
        <dbReference type="PROSITE" id="PS50893"/>
    </source>
</evidence>
<name>A0A914YQM5_9BILA</name>
<evidence type="ECO:0000256" key="8">
    <source>
        <dbReference type="ARBA" id="ARBA00022989"/>
    </source>
</evidence>
<accession>A0A914YQM5</accession>
<dbReference type="GO" id="GO:0005743">
    <property type="term" value="C:mitochondrial inner membrane"/>
    <property type="evidence" value="ECO:0007669"/>
    <property type="project" value="TreeGrafter"/>
</dbReference>
<keyword evidence="6" id="KW-0547">Nucleotide-binding</keyword>
<dbReference type="InterPro" id="IPR017871">
    <property type="entry name" value="ABC_transporter-like_CS"/>
</dbReference>
<protein>
    <submittedName>
        <fullName evidence="14">Uncharacterized protein</fullName>
    </submittedName>
</protein>
<dbReference type="GO" id="GO:0090374">
    <property type="term" value="P:oligopeptide export from mitochondrion"/>
    <property type="evidence" value="ECO:0007669"/>
    <property type="project" value="TreeGrafter"/>
</dbReference>
<evidence type="ECO:0000256" key="2">
    <source>
        <dbReference type="ARBA" id="ARBA00007577"/>
    </source>
</evidence>
<evidence type="ECO:0000256" key="6">
    <source>
        <dbReference type="ARBA" id="ARBA00022741"/>
    </source>
</evidence>
<organism evidence="13 14">
    <name type="scientific">Panagrolaimus superbus</name>
    <dbReference type="NCBI Taxonomy" id="310955"/>
    <lineage>
        <taxon>Eukaryota</taxon>
        <taxon>Metazoa</taxon>
        <taxon>Ecdysozoa</taxon>
        <taxon>Nematoda</taxon>
        <taxon>Chromadorea</taxon>
        <taxon>Rhabditida</taxon>
        <taxon>Tylenchina</taxon>
        <taxon>Panagrolaimomorpha</taxon>
        <taxon>Panagrolaimoidea</taxon>
        <taxon>Panagrolaimidae</taxon>
        <taxon>Panagrolaimus</taxon>
    </lineage>
</organism>
<keyword evidence="8 10" id="KW-1133">Transmembrane helix</keyword>
<feature type="transmembrane region" description="Helical" evidence="10">
    <location>
        <begin position="761"/>
        <end position="782"/>
    </location>
</feature>
<keyword evidence="5" id="KW-0677">Repeat</keyword>
<dbReference type="InterPro" id="IPR003593">
    <property type="entry name" value="AAA+_ATPase"/>
</dbReference>
<dbReference type="InterPro" id="IPR036640">
    <property type="entry name" value="ABC1_TM_sf"/>
</dbReference>
<sequence length="1062" mass="117154">MSFQSKKMEESTIKELTDVAQAGAIAEESIMGVRTVQAFNGQIEMVNRYKHELIKGKKYSIETAYWSGLLEGFFFFILYAFLGIGILYGGYLLKVGTVLNPGDVFICIMTQLLGAYFVGLISPHLMVLLNARVAAAVIYETIDTVPKIDVYSNRGKQLRNPKGLVEFKNVHFRYPSRKDVKVLNGLNLKIYPGQTVALVGHSGCGKSTSIGLLTRLYEAEQGFIAIDGMDVRKINIQNLRHIVGIVQQEPTLFNDTVAENIRISNPEITEQHMIEVCKMANAHEFIQNLPNSYDTLIGDGGVQLSGGQKQRIAIARTLARDPKVLILDEATSALDAQSESIVQNALDKAAQGRSTIVIAHRLSTIQNADKIVVFDKGVILEEGTHHELVQQGGHYANLVKAQQFLPEEEENEDIQARHRSESIESNTFGRKAFVRGASATNSLLESRRRLTANFTTAFGNTTDDYNLHTNTVADKNHINDSYNVGTIYKNAQDQYKWMIAGFICALVRGMELPACGLAFTYVFEAFALLNTNSGLMMNRCVRALGIFIGIGVGSWLFQCMGSICYACSSESLTVKLRIAAFKNILFQDAGFFDNLANTPGKLITRLATDAPNIKSVIDCRMFQVTHCVTAIIVSIIIAFIYSWQLALLGLLMLAMLSFGEIFLAYKVMIKNMQIAHNDEAGRTAIEIIENVKTIQLLTLENHFNNQYMEALKKQQTLIRAKCLLESANNCFSMSFEPFMYAACYALGIHIINDGQKSSADVFQAVTGMLLTAFAVTMSSSYFPEFVKANSSAKLLFSMINHKPLTGDPSVGDTPKIQGTISFDKVQFTYPQKQNQPVMTNLCFKALPGQTVALVGPSGTGKSTIISMLERFYDVSGGSLKIDGKDIRNFSLEHLRTQMALVGQEPKLFSGSIKDNICFGLANKVSDIEIQQALTLANAQRFISNLPSGIETEVGEKGGQMSGGQKQRIAIARALIRNPKILLLDEATSALNSESERAVQEALDKAREGRTCITIAHRLSSIQNSDVILYIDNGMVQEAGSHSELIAKKGKYYQLIKKQDLNG</sequence>
<dbReference type="Gene3D" id="3.40.50.300">
    <property type="entry name" value="P-loop containing nucleotide triphosphate hydrolases"/>
    <property type="match status" value="2"/>
</dbReference>
<keyword evidence="3" id="KW-0813">Transport</keyword>
<evidence type="ECO:0000313" key="13">
    <source>
        <dbReference type="Proteomes" id="UP000887577"/>
    </source>
</evidence>
<dbReference type="GO" id="GO:0015421">
    <property type="term" value="F:ABC-type oligopeptide transporter activity"/>
    <property type="evidence" value="ECO:0007669"/>
    <property type="project" value="TreeGrafter"/>
</dbReference>
<feature type="transmembrane region" description="Helical" evidence="10">
    <location>
        <begin position="543"/>
        <end position="567"/>
    </location>
</feature>
<evidence type="ECO:0000256" key="9">
    <source>
        <dbReference type="ARBA" id="ARBA00023136"/>
    </source>
</evidence>
<keyword evidence="13" id="KW-1185">Reference proteome</keyword>
<dbReference type="PROSITE" id="PS50893">
    <property type="entry name" value="ABC_TRANSPORTER_2"/>
    <property type="match status" value="2"/>
</dbReference>
<feature type="transmembrane region" description="Helical" evidence="10">
    <location>
        <begin position="64"/>
        <end position="91"/>
    </location>
</feature>
<feature type="domain" description="ABC transmembrane type-1" evidence="12">
    <location>
        <begin position="1"/>
        <end position="130"/>
    </location>
</feature>
<dbReference type="PROSITE" id="PS50929">
    <property type="entry name" value="ABC_TM1F"/>
    <property type="match status" value="2"/>
</dbReference>
<dbReference type="CDD" id="cd18578">
    <property type="entry name" value="ABC_6TM_Pgp_ABCB1_D2_like"/>
    <property type="match status" value="1"/>
</dbReference>
<dbReference type="Pfam" id="PF00664">
    <property type="entry name" value="ABC_membrane"/>
    <property type="match status" value="2"/>
</dbReference>
<dbReference type="FunFam" id="3.40.50.300:FF:001370">
    <property type="entry name" value="p-GlycoProtein related"/>
    <property type="match status" value="2"/>
</dbReference>
<dbReference type="GO" id="GO:0009636">
    <property type="term" value="P:response to toxic substance"/>
    <property type="evidence" value="ECO:0007669"/>
    <property type="project" value="UniProtKB-ARBA"/>
</dbReference>
<dbReference type="InterPro" id="IPR003439">
    <property type="entry name" value="ABC_transporter-like_ATP-bd"/>
</dbReference>
<dbReference type="GO" id="GO:0016887">
    <property type="term" value="F:ATP hydrolysis activity"/>
    <property type="evidence" value="ECO:0007669"/>
    <property type="project" value="InterPro"/>
</dbReference>
<comment type="similarity">
    <text evidence="2">Belongs to the ABC transporter superfamily. ABCB family. Multidrug resistance exporter (TC 3.A.1.201) subfamily.</text>
</comment>
<feature type="domain" description="ABC transporter" evidence="11">
    <location>
        <begin position="820"/>
        <end position="1057"/>
    </location>
</feature>
<evidence type="ECO:0000256" key="3">
    <source>
        <dbReference type="ARBA" id="ARBA00022448"/>
    </source>
</evidence>
<evidence type="ECO:0000259" key="12">
    <source>
        <dbReference type="PROSITE" id="PS50929"/>
    </source>
</evidence>
<keyword evidence="7" id="KW-0067">ATP-binding</keyword>
<feature type="domain" description="ABC transmembrane type-1" evidence="12">
    <location>
        <begin position="499"/>
        <end position="787"/>
    </location>
</feature>
<dbReference type="CDD" id="cd03249">
    <property type="entry name" value="ABC_MTABC3_MDL1_MDL2"/>
    <property type="match status" value="2"/>
</dbReference>
<dbReference type="SUPFAM" id="SSF52540">
    <property type="entry name" value="P-loop containing nucleoside triphosphate hydrolases"/>
    <property type="match status" value="2"/>
</dbReference>
<comment type="subcellular location">
    <subcellularLocation>
        <location evidence="1">Membrane</location>
        <topology evidence="1">Multi-pass membrane protein</topology>
    </subcellularLocation>
</comment>
<evidence type="ECO:0000256" key="10">
    <source>
        <dbReference type="SAM" id="Phobius"/>
    </source>
</evidence>
<dbReference type="Pfam" id="PF00005">
    <property type="entry name" value="ABC_tran"/>
    <property type="match status" value="2"/>
</dbReference>
<evidence type="ECO:0000256" key="1">
    <source>
        <dbReference type="ARBA" id="ARBA00004141"/>
    </source>
</evidence>
<dbReference type="PANTHER" id="PTHR43394:SF11">
    <property type="entry name" value="ATP-BINDING CASSETTE TRANSPORTER"/>
    <property type="match status" value="1"/>
</dbReference>
<dbReference type="InterPro" id="IPR039421">
    <property type="entry name" value="Type_1_exporter"/>
</dbReference>
<dbReference type="GO" id="GO:0005524">
    <property type="term" value="F:ATP binding"/>
    <property type="evidence" value="ECO:0007669"/>
    <property type="project" value="UniProtKB-KW"/>
</dbReference>
<proteinExistence type="inferred from homology"/>
<feature type="transmembrane region" description="Helical" evidence="10">
    <location>
        <begin position="103"/>
        <end position="122"/>
    </location>
</feature>
<dbReference type="WBParaSite" id="PSU_v2.g2480.t1">
    <property type="protein sequence ID" value="PSU_v2.g2480.t1"/>
    <property type="gene ID" value="PSU_v2.g2480"/>
</dbReference>
<dbReference type="InterPro" id="IPR011527">
    <property type="entry name" value="ABC1_TM_dom"/>
</dbReference>
<keyword evidence="9 10" id="KW-0472">Membrane</keyword>
<dbReference type="SUPFAM" id="SSF90123">
    <property type="entry name" value="ABC transporter transmembrane region"/>
    <property type="match status" value="2"/>
</dbReference>
<evidence type="ECO:0000256" key="5">
    <source>
        <dbReference type="ARBA" id="ARBA00022737"/>
    </source>
</evidence>
<feature type="transmembrane region" description="Helical" evidence="10">
    <location>
        <begin position="647"/>
        <end position="665"/>
    </location>
</feature>
<evidence type="ECO:0000256" key="7">
    <source>
        <dbReference type="ARBA" id="ARBA00022840"/>
    </source>
</evidence>
<dbReference type="AlphaFoldDB" id="A0A914YQM5"/>
<dbReference type="Gene3D" id="1.20.1560.10">
    <property type="entry name" value="ABC transporter type 1, transmembrane domain"/>
    <property type="match status" value="2"/>
</dbReference>
<dbReference type="PROSITE" id="PS00211">
    <property type="entry name" value="ABC_TRANSPORTER_1"/>
    <property type="match status" value="2"/>
</dbReference>
<dbReference type="InterPro" id="IPR027417">
    <property type="entry name" value="P-loop_NTPase"/>
</dbReference>
<dbReference type="PANTHER" id="PTHR43394">
    <property type="entry name" value="ATP-DEPENDENT PERMEASE MDL1, MITOCHONDRIAL"/>
    <property type="match status" value="1"/>
</dbReference>
<feature type="transmembrane region" description="Helical" evidence="10">
    <location>
        <begin position="621"/>
        <end position="641"/>
    </location>
</feature>
<keyword evidence="4 10" id="KW-0812">Transmembrane</keyword>
<dbReference type="SMART" id="SM00382">
    <property type="entry name" value="AAA"/>
    <property type="match status" value="2"/>
</dbReference>